<dbReference type="AlphaFoldDB" id="A0A1X7SX63"/>
<dbReference type="EnsemblMetazoa" id="Aqu2.1.06552_001">
    <property type="protein sequence ID" value="Aqu2.1.06552_001"/>
    <property type="gene ID" value="Aqu2.1.06552"/>
</dbReference>
<accession>A0A1X7SX63</accession>
<name>A0A1X7SX63_AMPQE</name>
<organism evidence="1">
    <name type="scientific">Amphimedon queenslandica</name>
    <name type="common">Sponge</name>
    <dbReference type="NCBI Taxonomy" id="400682"/>
    <lineage>
        <taxon>Eukaryota</taxon>
        <taxon>Metazoa</taxon>
        <taxon>Porifera</taxon>
        <taxon>Demospongiae</taxon>
        <taxon>Heteroscleromorpha</taxon>
        <taxon>Haplosclerida</taxon>
        <taxon>Niphatidae</taxon>
        <taxon>Amphimedon</taxon>
    </lineage>
</organism>
<sequence length="802" mass="91684">DVELNPGPTLTDKPTKDELIELLSSSKFNAGTWEQFVCYLPNMTQDTVSSIKHRVEEFCDIQPSPFDYMSAVAQYYLDSSPDTITWKSITIALLNADEINLAHQIFDNLSESSTSACKTTVKSVMRAHYYKLKEVTENCLEKVADKLYSRGLINLEVRKMPTFNKIDIEFSALISLHTNHGNESELEKICDSFLSCIASVGGPAKEEAIALARDWKNRIFKNHQILFSLTEFDPKVVQLSSNDNLAIELQNLHKKYAKLITDIITYYASSGKHDAIVIARWVQSAFDETGLARDHVTIDEIFERMQPHHSFIDIDTINDLIENYPIDDDLQDRFDKYSDEVNEFIDSVKLDDIYKTIEAAVIGESTKGDPKVILKLSGKWNDKTIGHLHKLLKYLFDEEAKCVTIKKFLRGSICIQFLVSSNRSVKSLIMKSQAKLNFLHFLGIFQLIVDNQTIIDRDEDISFTFEESLLESIASIESNVEYNRLSLLLIELRIKLNYQNTHGKNALMLTSEGGHIGVFKSLLLNGAYPFVQLPANEGFIGLNSLACTALSEHIYKSIGGEKIIPEAGTSVRRMLEMAVMERRVGWVFLRFYYNSFLDIIENNLKERFQWLQNCFRGLKSAFLDTATKTLTSKAMVTEARQKFRSFIEEDADCENAHQLLQLLEPHYSYWNVNILRITSAITKPIKEQLKDYDIKLNMFKDTTTTLEFAIMTEGIPHPSYDISETMTMVFSGWSSVRIAALNTIESFFCSPYLSYLNLVEIRVNDSYTTIVAYRMPQSEIQKFTKNYLENRDSFGQMVSSVM</sequence>
<evidence type="ECO:0000313" key="1">
    <source>
        <dbReference type="EnsemblMetazoa" id="Aqu2.1.06552_001"/>
    </source>
</evidence>
<protein>
    <submittedName>
        <fullName evidence="1">Uncharacterized protein</fullName>
    </submittedName>
</protein>
<dbReference type="InParanoid" id="A0A1X7SX63"/>
<proteinExistence type="predicted"/>
<reference evidence="1" key="1">
    <citation type="submission" date="2017-05" db="UniProtKB">
        <authorList>
            <consortium name="EnsemblMetazoa"/>
        </authorList>
    </citation>
    <scope>IDENTIFICATION</scope>
</reference>